<dbReference type="GO" id="GO:0005634">
    <property type="term" value="C:nucleus"/>
    <property type="evidence" value="ECO:0007669"/>
    <property type="project" value="UniProtKB-SubCell"/>
</dbReference>
<dbReference type="HAMAP" id="MF_01116">
    <property type="entry name" value="TSR3"/>
    <property type="match status" value="1"/>
</dbReference>
<comment type="catalytic activity">
    <reaction evidence="6">
        <text>an N(1)-methylpseudouridine in rRNA + S-adenosyl-L-methionine = N(1)-methyl-N(3)-[(3S)-3-amino-3-carboxypropyl]pseudouridine in rRNA + S-methyl-5'-thioadenosine + H(+)</text>
        <dbReference type="Rhea" id="RHEA:63296"/>
        <dbReference type="Rhea" id="RHEA-COMP:11634"/>
        <dbReference type="Rhea" id="RHEA-COMP:16310"/>
        <dbReference type="ChEBI" id="CHEBI:15378"/>
        <dbReference type="ChEBI" id="CHEBI:17509"/>
        <dbReference type="ChEBI" id="CHEBI:59789"/>
        <dbReference type="ChEBI" id="CHEBI:74890"/>
        <dbReference type="ChEBI" id="CHEBI:146234"/>
        <dbReference type="EC" id="2.5.1.157"/>
    </reaction>
</comment>
<evidence type="ECO:0000256" key="3">
    <source>
        <dbReference type="ARBA" id="ARBA00022552"/>
    </source>
</evidence>
<reference evidence="9" key="1">
    <citation type="journal article" date="2024" name="BMC Genomics">
        <title>Functional annotation of a divergent genome using sequence and structure-based similarity.</title>
        <authorList>
            <person name="Svedberg D."/>
            <person name="Winiger R.R."/>
            <person name="Berg A."/>
            <person name="Sharma H."/>
            <person name="Tellgren-Roth C."/>
            <person name="Debrunner-Vossbrinck B.A."/>
            <person name="Vossbrinck C.R."/>
            <person name="Barandun J."/>
        </authorList>
    </citation>
    <scope>NUCLEOTIDE SEQUENCE</scope>
    <source>
        <strain evidence="9">Illinois isolate</strain>
    </source>
</reference>
<keyword evidence="3 6" id="KW-0698">rRNA processing</keyword>
<sequence length="176" mass="20341">MTVNKIIYEFDQCDPKRCSGRKLVKMGKITSYPHKRYFNGIILSPNAVSVISPSDRPLLEKFGLGLIDCSWAQLDKVDFRKLPKRHNRLLPFVVASNPVNYGKAYKLNCVEAICCGLYICGFKEEAYEIIKDFNYGDEFFKLNGELMERYSKCTTSDEVLETGKQWIEENTRIKEN</sequence>
<feature type="binding site" evidence="6">
    <location>
        <position position="67"/>
    </location>
    <ligand>
        <name>S-adenosyl-L-methionine</name>
        <dbReference type="ChEBI" id="CHEBI:59789"/>
    </ligand>
</feature>
<feature type="binding site" evidence="6">
    <location>
        <position position="90"/>
    </location>
    <ligand>
        <name>S-adenosyl-L-methionine</name>
        <dbReference type="ChEBI" id="CHEBI:59789"/>
    </ligand>
</feature>
<dbReference type="EMBL" id="CP142733">
    <property type="protein sequence ID" value="WUR04354.1"/>
    <property type="molecule type" value="Genomic_DNA"/>
</dbReference>
<dbReference type="InterPro" id="IPR022968">
    <property type="entry name" value="Tsr3-like"/>
</dbReference>
<dbReference type="GO" id="GO:0106388">
    <property type="term" value="F:rRNA small subunit aminocarboxypropyltransferase activity"/>
    <property type="evidence" value="ECO:0007669"/>
    <property type="project" value="UniProtKB-EC"/>
</dbReference>
<dbReference type="PANTHER" id="PTHR20426">
    <property type="entry name" value="RIBOSOME BIOGENESIS PROTEIN TSR3 HOMOLOG"/>
    <property type="match status" value="1"/>
</dbReference>
<evidence type="ECO:0000256" key="5">
    <source>
        <dbReference type="ARBA" id="ARBA00022691"/>
    </source>
</evidence>
<feature type="binding site" evidence="6">
    <location>
        <position position="105"/>
    </location>
    <ligand>
        <name>S-adenosyl-L-methionine</name>
        <dbReference type="ChEBI" id="CHEBI:59789"/>
    </ligand>
</feature>
<dbReference type="InterPro" id="IPR007209">
    <property type="entry name" value="RNaseL-inhib-like_metal-bd_dom"/>
</dbReference>
<feature type="domain" description="16S/18S rRNA aminocarboxypropyltransferase Tsr3 C-terminal" evidence="7">
    <location>
        <begin position="41"/>
        <end position="167"/>
    </location>
</feature>
<dbReference type="AlphaFoldDB" id="A0AAX4JEA3"/>
<keyword evidence="4 6" id="KW-0808">Transferase</keyword>
<comment type="subcellular location">
    <subcellularLocation>
        <location evidence="6">Cytoplasm</location>
    </subcellularLocation>
    <subcellularLocation>
        <location evidence="6">Nucleus</location>
    </subcellularLocation>
</comment>
<evidence type="ECO:0000313" key="10">
    <source>
        <dbReference type="Proteomes" id="UP001334084"/>
    </source>
</evidence>
<feature type="binding site" evidence="6">
    <location>
        <position position="19"/>
    </location>
    <ligand>
        <name>S-adenosyl-L-methionine</name>
        <dbReference type="ChEBI" id="CHEBI:59789"/>
    </ligand>
</feature>
<comment type="similarity">
    <text evidence="6">Belongs to the TDD superfamily. TSR3 family.</text>
</comment>
<dbReference type="Pfam" id="PF04068">
    <property type="entry name" value="Fer4_RLI"/>
    <property type="match status" value="1"/>
</dbReference>
<comment type="function">
    <text evidence="6">Aminocarboxypropyltransferase that catalyzes the aminocarboxypropyl transfer on pseudouridine at position 1191 (Psi1191) in 18S rRNA. It constitutes the last step in biosynthesis of the hypermodified N1-methyl-N3-(3-amino-3-carboxypropyl) pseudouridine (m1acp3-Psi) conserved in eukaryotic 18S rRNA.</text>
</comment>
<dbReference type="GO" id="GO:0030490">
    <property type="term" value="P:maturation of SSU-rRNA"/>
    <property type="evidence" value="ECO:0007669"/>
    <property type="project" value="TreeGrafter"/>
</dbReference>
<evidence type="ECO:0000256" key="4">
    <source>
        <dbReference type="ARBA" id="ARBA00022679"/>
    </source>
</evidence>
<keyword evidence="1 6" id="KW-0963">Cytoplasm</keyword>
<comment type="catalytic activity">
    <reaction evidence="6">
        <text>N(1)-methylpseudouridine(1191) in yeast 18S rRNA + S-adenosyl-L-methionine = N(1)-methyl-N(3)-[(3S)-3-amino-3-carboxypropyl]pseudouridine(1191) in yeast 18S rRNA + S-methyl-5'-thioadenosine + H(+)</text>
        <dbReference type="Rhea" id="RHEA:63300"/>
        <dbReference type="Rhea" id="RHEA-COMP:13852"/>
        <dbReference type="Rhea" id="RHEA-COMP:16309"/>
        <dbReference type="ChEBI" id="CHEBI:15378"/>
        <dbReference type="ChEBI" id="CHEBI:17509"/>
        <dbReference type="ChEBI" id="CHEBI:59789"/>
        <dbReference type="ChEBI" id="CHEBI:74890"/>
        <dbReference type="ChEBI" id="CHEBI:146234"/>
    </reaction>
</comment>
<name>A0AAX4JEA3_9MICR</name>
<keyword evidence="6" id="KW-0539">Nucleus</keyword>
<keyword evidence="5 6" id="KW-0949">S-adenosyl-L-methionine</keyword>
<accession>A0AAX4JEA3</accession>
<evidence type="ECO:0000256" key="1">
    <source>
        <dbReference type="ARBA" id="ARBA00022490"/>
    </source>
</evidence>
<organism evidence="9 10">
    <name type="scientific">Vairimorpha necatrix</name>
    <dbReference type="NCBI Taxonomy" id="6039"/>
    <lineage>
        <taxon>Eukaryota</taxon>
        <taxon>Fungi</taxon>
        <taxon>Fungi incertae sedis</taxon>
        <taxon>Microsporidia</taxon>
        <taxon>Nosematidae</taxon>
        <taxon>Vairimorpha</taxon>
    </lineage>
</organism>
<evidence type="ECO:0000259" key="7">
    <source>
        <dbReference type="Pfam" id="PF04034"/>
    </source>
</evidence>
<evidence type="ECO:0000256" key="6">
    <source>
        <dbReference type="HAMAP-Rule" id="MF_03146"/>
    </source>
</evidence>
<dbReference type="Proteomes" id="UP001334084">
    <property type="component" value="Chromosome 8"/>
</dbReference>
<dbReference type="PANTHER" id="PTHR20426:SF0">
    <property type="entry name" value="18S RRNA AMINOCARBOXYPROPYLTRANSFERASE"/>
    <property type="match status" value="1"/>
</dbReference>
<evidence type="ECO:0000256" key="2">
    <source>
        <dbReference type="ARBA" id="ARBA00022517"/>
    </source>
</evidence>
<feature type="domain" description="RNase L inhibitor RLI-like possible metal-binding" evidence="8">
    <location>
        <begin position="7"/>
        <end position="29"/>
    </location>
</feature>
<gene>
    <name evidence="6" type="primary">TSR3</name>
    <name evidence="9" type="ORF">VNE69_08110</name>
</gene>
<keyword evidence="2 6" id="KW-0690">Ribosome biogenesis</keyword>
<dbReference type="InterPro" id="IPR007177">
    <property type="entry name" value="Tsr3_C"/>
</dbReference>
<dbReference type="GO" id="GO:1904047">
    <property type="term" value="F:S-adenosyl-L-methionine binding"/>
    <property type="evidence" value="ECO:0007669"/>
    <property type="project" value="UniProtKB-UniRule"/>
</dbReference>
<evidence type="ECO:0000313" key="9">
    <source>
        <dbReference type="EMBL" id="WUR04354.1"/>
    </source>
</evidence>
<dbReference type="GO" id="GO:0000455">
    <property type="term" value="P:enzyme-directed rRNA pseudouridine synthesis"/>
    <property type="evidence" value="ECO:0007669"/>
    <property type="project" value="UniProtKB-UniRule"/>
</dbReference>
<dbReference type="NCBIfam" id="NF002621">
    <property type="entry name" value="PRK02287.1"/>
    <property type="match status" value="1"/>
</dbReference>
<keyword evidence="10" id="KW-1185">Reference proteome</keyword>
<evidence type="ECO:0000259" key="8">
    <source>
        <dbReference type="Pfam" id="PF04068"/>
    </source>
</evidence>
<dbReference type="Pfam" id="PF04034">
    <property type="entry name" value="Ribo_biogen_C"/>
    <property type="match status" value="1"/>
</dbReference>
<protein>
    <recommendedName>
        <fullName evidence="6">18S rRNA aminocarboxypropyltransferase</fullName>
        <ecNumber evidence="6">2.5.1.157</ecNumber>
    </recommendedName>
</protein>
<dbReference type="GO" id="GO:0005737">
    <property type="term" value="C:cytoplasm"/>
    <property type="evidence" value="ECO:0007669"/>
    <property type="project" value="UniProtKB-SubCell"/>
</dbReference>
<dbReference type="EC" id="2.5.1.157" evidence="6"/>
<proteinExistence type="inferred from homology"/>